<feature type="transmembrane region" description="Helical" evidence="1">
    <location>
        <begin position="156"/>
        <end position="177"/>
    </location>
</feature>
<proteinExistence type="predicted"/>
<keyword evidence="1" id="KW-0472">Membrane</keyword>
<evidence type="ECO:0000313" key="3">
    <source>
        <dbReference type="Proteomes" id="UP000074119"/>
    </source>
</evidence>
<reference evidence="2 3" key="1">
    <citation type="submission" date="2015-12" db="EMBL/GenBank/DDBJ databases">
        <authorList>
            <person name="Shamseldin A."/>
            <person name="Moawad H."/>
            <person name="Abd El-Rahim W.M."/>
            <person name="Sadowsky M.J."/>
        </authorList>
    </citation>
    <scope>NUCLEOTIDE SEQUENCE [LARGE SCALE GENOMIC DNA]</scope>
    <source>
        <strain evidence="2 3">SM2</strain>
    </source>
</reference>
<dbReference type="AlphaFoldDB" id="A0A127M692"/>
<sequence>MECTVFEKGLVGNLMKAMLIALLLIGCGLIAQTVWPQLLSAGQLQYVDQNKLADEVSLREIQLQRQSQQLIEPFVAEADFRLIVNINDVRPGARQVTLLINRPEMDSALAQSLREILWSGLALNSARGDKIVVQFHSFAPTGARGVSGLRIGDKVFAWRVVVGVVAVSFVLLVLWLWRRQRSRELLKTQDADDYQEQLSALKAIAKQEPGRVAGVLSAWLNDERQ</sequence>
<dbReference type="Proteomes" id="UP000074119">
    <property type="component" value="Chromosome"/>
</dbReference>
<evidence type="ECO:0000256" key="1">
    <source>
        <dbReference type="SAM" id="Phobius"/>
    </source>
</evidence>
<protein>
    <submittedName>
        <fullName evidence="2">Uncharacterized protein</fullName>
    </submittedName>
</protein>
<gene>
    <name evidence="2" type="ORF">AZF00_10710</name>
</gene>
<name>A0A127M692_9GAMM</name>
<feature type="transmembrane region" description="Helical" evidence="1">
    <location>
        <begin position="17"/>
        <end position="35"/>
    </location>
</feature>
<dbReference type="EMBL" id="CP014544">
    <property type="protein sequence ID" value="AMO68735.1"/>
    <property type="molecule type" value="Genomic_DNA"/>
</dbReference>
<keyword evidence="1" id="KW-1133">Transmembrane helix</keyword>
<dbReference type="STRING" id="1470434.AZF00_10710"/>
<evidence type="ECO:0000313" key="2">
    <source>
        <dbReference type="EMBL" id="AMO68735.1"/>
    </source>
</evidence>
<organism evidence="2 3">
    <name type="scientific">Zhongshania aliphaticivorans</name>
    <dbReference type="NCBI Taxonomy" id="1470434"/>
    <lineage>
        <taxon>Bacteria</taxon>
        <taxon>Pseudomonadati</taxon>
        <taxon>Pseudomonadota</taxon>
        <taxon>Gammaproteobacteria</taxon>
        <taxon>Cellvibrionales</taxon>
        <taxon>Spongiibacteraceae</taxon>
        <taxon>Zhongshania</taxon>
    </lineage>
</organism>
<keyword evidence="1" id="KW-0812">Transmembrane</keyword>
<accession>A0A127M692</accession>
<dbReference type="KEGG" id="zal:AZF00_10710"/>